<accession>A0A918XNI4</accession>
<feature type="compositionally biased region" description="Basic and acidic residues" evidence="1">
    <location>
        <begin position="124"/>
        <end position="133"/>
    </location>
</feature>
<dbReference type="Proteomes" id="UP000630353">
    <property type="component" value="Unassembled WGS sequence"/>
</dbReference>
<keyword evidence="3" id="KW-1185">Reference proteome</keyword>
<feature type="compositionally biased region" description="Low complexity" evidence="1">
    <location>
        <begin position="135"/>
        <end position="151"/>
    </location>
</feature>
<sequence length="151" mass="16446">MDLNRFKADTALEDEGVWTTVDAASGCRLKIARIGNRRYRETMARRLKPYRRALRSGTLDDQVTDRITAEVLAETVLLDWQGLERAGGVVAYSPEAAAAILADPAYKDFRDLVVELASDQETYRERALEDAEKNSATSSAGSTTGAGASSS</sequence>
<organism evidence="2 3">
    <name type="scientific">Thalassobaculum fulvum</name>
    <dbReference type="NCBI Taxonomy" id="1633335"/>
    <lineage>
        <taxon>Bacteria</taxon>
        <taxon>Pseudomonadati</taxon>
        <taxon>Pseudomonadota</taxon>
        <taxon>Alphaproteobacteria</taxon>
        <taxon>Rhodospirillales</taxon>
        <taxon>Thalassobaculaceae</taxon>
        <taxon>Thalassobaculum</taxon>
    </lineage>
</organism>
<comment type="caution">
    <text evidence="2">The sequence shown here is derived from an EMBL/GenBank/DDBJ whole genome shotgun (WGS) entry which is preliminary data.</text>
</comment>
<reference evidence="2" key="2">
    <citation type="submission" date="2020-09" db="EMBL/GenBank/DDBJ databases">
        <authorList>
            <person name="Sun Q."/>
            <person name="Kim S."/>
        </authorList>
    </citation>
    <scope>NUCLEOTIDE SEQUENCE</scope>
    <source>
        <strain evidence="2">KCTC 42651</strain>
    </source>
</reference>
<evidence type="ECO:0000313" key="3">
    <source>
        <dbReference type="Proteomes" id="UP000630353"/>
    </source>
</evidence>
<dbReference type="RefSeq" id="WP_189987553.1">
    <property type="nucleotide sequence ID" value="NZ_BMZS01000002.1"/>
</dbReference>
<evidence type="ECO:0008006" key="4">
    <source>
        <dbReference type="Google" id="ProtNLM"/>
    </source>
</evidence>
<evidence type="ECO:0000256" key="1">
    <source>
        <dbReference type="SAM" id="MobiDB-lite"/>
    </source>
</evidence>
<dbReference type="AlphaFoldDB" id="A0A918XNI4"/>
<reference evidence="2" key="1">
    <citation type="journal article" date="2014" name="Int. J. Syst. Evol. Microbiol.">
        <title>Complete genome sequence of Corynebacterium casei LMG S-19264T (=DSM 44701T), isolated from a smear-ripened cheese.</title>
        <authorList>
            <consortium name="US DOE Joint Genome Institute (JGI-PGF)"/>
            <person name="Walter F."/>
            <person name="Albersmeier A."/>
            <person name="Kalinowski J."/>
            <person name="Ruckert C."/>
        </authorList>
    </citation>
    <scope>NUCLEOTIDE SEQUENCE</scope>
    <source>
        <strain evidence="2">KCTC 42651</strain>
    </source>
</reference>
<proteinExistence type="predicted"/>
<evidence type="ECO:0000313" key="2">
    <source>
        <dbReference type="EMBL" id="GHD42236.1"/>
    </source>
</evidence>
<feature type="region of interest" description="Disordered" evidence="1">
    <location>
        <begin position="124"/>
        <end position="151"/>
    </location>
</feature>
<name>A0A918XNI4_9PROT</name>
<gene>
    <name evidence="2" type="ORF">GCM10017083_07010</name>
</gene>
<protein>
    <recommendedName>
        <fullName evidence="4">Tail assembly chaperone</fullName>
    </recommendedName>
</protein>
<dbReference type="EMBL" id="BMZS01000002">
    <property type="protein sequence ID" value="GHD42236.1"/>
    <property type="molecule type" value="Genomic_DNA"/>
</dbReference>